<reference evidence="6" key="2">
    <citation type="submission" date="2020-09" db="EMBL/GenBank/DDBJ databases">
        <authorList>
            <person name="Sun Q."/>
            <person name="Kim S."/>
        </authorList>
    </citation>
    <scope>NUCLEOTIDE SEQUENCE</scope>
    <source>
        <strain evidence="6">KCTC 42650</strain>
    </source>
</reference>
<dbReference type="InterPro" id="IPR028082">
    <property type="entry name" value="Peripla_BP_I"/>
</dbReference>
<evidence type="ECO:0000256" key="4">
    <source>
        <dbReference type="SAM" id="SignalP"/>
    </source>
</evidence>
<dbReference type="Gene3D" id="3.40.50.2300">
    <property type="match status" value="2"/>
</dbReference>
<gene>
    <name evidence="6" type="ORF">GCM10017056_32480</name>
</gene>
<dbReference type="InterPro" id="IPR051010">
    <property type="entry name" value="BCAA_transport"/>
</dbReference>
<feature type="domain" description="Leucine-binding protein" evidence="5">
    <location>
        <begin position="27"/>
        <end position="377"/>
    </location>
</feature>
<dbReference type="RefSeq" id="WP_189681157.1">
    <property type="nucleotide sequence ID" value="NZ_BNCJ01000010.1"/>
</dbReference>
<feature type="chain" id="PRO_5035159344" evidence="4">
    <location>
        <begin position="25"/>
        <end position="414"/>
    </location>
</feature>
<evidence type="ECO:0000256" key="2">
    <source>
        <dbReference type="ARBA" id="ARBA00022729"/>
    </source>
</evidence>
<name>A0A8J3M9D3_9RHOB</name>
<dbReference type="PANTHER" id="PTHR30483">
    <property type="entry name" value="LEUCINE-SPECIFIC-BINDING PROTEIN"/>
    <property type="match status" value="1"/>
</dbReference>
<dbReference type="InterPro" id="IPR028081">
    <property type="entry name" value="Leu-bd"/>
</dbReference>
<reference evidence="6" key="1">
    <citation type="journal article" date="2014" name="Int. J. Syst. Evol. Microbiol.">
        <title>Complete genome sequence of Corynebacterium casei LMG S-19264T (=DSM 44701T), isolated from a smear-ripened cheese.</title>
        <authorList>
            <consortium name="US DOE Joint Genome Institute (JGI-PGF)"/>
            <person name="Walter F."/>
            <person name="Albersmeier A."/>
            <person name="Kalinowski J."/>
            <person name="Ruckert C."/>
        </authorList>
    </citation>
    <scope>NUCLEOTIDE SEQUENCE</scope>
    <source>
        <strain evidence="6">KCTC 42650</strain>
    </source>
</reference>
<accession>A0A8J3M9D3</accession>
<evidence type="ECO:0000256" key="1">
    <source>
        <dbReference type="ARBA" id="ARBA00010062"/>
    </source>
</evidence>
<dbReference type="AlphaFoldDB" id="A0A8J3M9D3"/>
<dbReference type="PANTHER" id="PTHR30483:SF37">
    <property type="entry name" value="ABC TRANSPORTER SUBSTRATE-BINDING PROTEIN"/>
    <property type="match status" value="1"/>
</dbReference>
<dbReference type="Pfam" id="PF13458">
    <property type="entry name" value="Peripla_BP_6"/>
    <property type="match status" value="1"/>
</dbReference>
<feature type="signal peptide" evidence="4">
    <location>
        <begin position="1"/>
        <end position="24"/>
    </location>
</feature>
<organism evidence="6 7">
    <name type="scientific">Seohaeicola zhoushanensis</name>
    <dbReference type="NCBI Taxonomy" id="1569283"/>
    <lineage>
        <taxon>Bacteria</taxon>
        <taxon>Pseudomonadati</taxon>
        <taxon>Pseudomonadota</taxon>
        <taxon>Alphaproteobacteria</taxon>
        <taxon>Rhodobacterales</taxon>
        <taxon>Roseobacteraceae</taxon>
        <taxon>Seohaeicola</taxon>
    </lineage>
</organism>
<keyword evidence="3" id="KW-0813">Transport</keyword>
<sequence length="414" mass="44215">MLKITRFGVAAALALSVSATAALAQDIKAAFIDPLSGPFAATGSNGLHQFQFAADRLVNEKGGLLGGRKLVVDGFDNKTSPQESLIQLQVAIDQGYRYIIQGNSSGVANALTEAIEKHNKRNPDSRVLFLNYSAVDPALTNDKCNFWHFRFDANADIKMDVLTDVIAGNKDIHKVYIIGQDYSFGKAVSAAANAMLKAKRPDIEIVGDELHPIGKVKDFTPYARKITAAGADAVITGNWGADMLGLGKALVANGYTGPVYTYYAAGSGITAAFGEAGKGVIRLVSEGQTNPPVSDVASAYYDAYKAKYADGNVDQTRITNTIAMLAAAIEKAGTADDVVAVGKALEGMELDSIWGTKLFMRPQDHQLIQNMHILQHTNEGVTYDYDNSGFGVVVESTVEMAGMDSPTTCKMDRP</sequence>
<keyword evidence="2 4" id="KW-0732">Signal</keyword>
<dbReference type="Proteomes" id="UP000626220">
    <property type="component" value="Unassembled WGS sequence"/>
</dbReference>
<protein>
    <submittedName>
        <fullName evidence="6">Branched-chain amino acid ABC transporter substrate-binding protein</fullName>
    </submittedName>
</protein>
<dbReference type="GO" id="GO:0006865">
    <property type="term" value="P:amino acid transport"/>
    <property type="evidence" value="ECO:0007669"/>
    <property type="project" value="UniProtKB-KW"/>
</dbReference>
<proteinExistence type="inferred from homology"/>
<evidence type="ECO:0000256" key="3">
    <source>
        <dbReference type="ARBA" id="ARBA00022970"/>
    </source>
</evidence>
<dbReference type="CDD" id="cd06329">
    <property type="entry name" value="PBP1_SBP-like"/>
    <property type="match status" value="1"/>
</dbReference>
<comment type="similarity">
    <text evidence="1">Belongs to the leucine-binding protein family.</text>
</comment>
<comment type="caution">
    <text evidence="6">The sequence shown here is derived from an EMBL/GenBank/DDBJ whole genome shotgun (WGS) entry which is preliminary data.</text>
</comment>
<keyword evidence="7" id="KW-1185">Reference proteome</keyword>
<dbReference type="EMBL" id="BNCJ01000010">
    <property type="protein sequence ID" value="GHF58593.1"/>
    <property type="molecule type" value="Genomic_DNA"/>
</dbReference>
<dbReference type="SUPFAM" id="SSF53822">
    <property type="entry name" value="Periplasmic binding protein-like I"/>
    <property type="match status" value="1"/>
</dbReference>
<evidence type="ECO:0000259" key="5">
    <source>
        <dbReference type="Pfam" id="PF13458"/>
    </source>
</evidence>
<keyword evidence="3" id="KW-0029">Amino-acid transport</keyword>
<evidence type="ECO:0000313" key="7">
    <source>
        <dbReference type="Proteomes" id="UP000626220"/>
    </source>
</evidence>
<evidence type="ECO:0000313" key="6">
    <source>
        <dbReference type="EMBL" id="GHF58593.1"/>
    </source>
</evidence>